<dbReference type="GO" id="GO:0005304">
    <property type="term" value="F:L-valine transmembrane transporter activity"/>
    <property type="evidence" value="ECO:0007669"/>
    <property type="project" value="TreeGrafter"/>
</dbReference>
<dbReference type="InterPro" id="IPR003593">
    <property type="entry name" value="AAA+_ATPase"/>
</dbReference>
<keyword evidence="6" id="KW-1185">Reference proteome</keyword>
<dbReference type="GO" id="GO:0015188">
    <property type="term" value="F:L-isoleucine transmembrane transporter activity"/>
    <property type="evidence" value="ECO:0007669"/>
    <property type="project" value="TreeGrafter"/>
</dbReference>
<reference evidence="5 6" key="1">
    <citation type="submission" date="2016-10" db="EMBL/GenBank/DDBJ databases">
        <authorList>
            <person name="de Groot N.N."/>
        </authorList>
    </citation>
    <scope>NUCLEOTIDE SEQUENCE [LARGE SCALE GENOMIC DNA]</scope>
    <source>
        <strain evidence="5 6">ATCC 35022</strain>
    </source>
</reference>
<dbReference type="Pfam" id="PF12399">
    <property type="entry name" value="BCA_ABC_TP_C"/>
    <property type="match status" value="1"/>
</dbReference>
<dbReference type="GO" id="GO:1903806">
    <property type="term" value="P:L-isoleucine import across plasma membrane"/>
    <property type="evidence" value="ECO:0007669"/>
    <property type="project" value="TreeGrafter"/>
</dbReference>
<keyword evidence="3 5" id="KW-0067">ATP-binding</keyword>
<dbReference type="InterPro" id="IPR003439">
    <property type="entry name" value="ABC_transporter-like_ATP-bd"/>
</dbReference>
<dbReference type="InterPro" id="IPR032823">
    <property type="entry name" value="BCA_ABC_TP_C"/>
</dbReference>
<evidence type="ECO:0000313" key="5">
    <source>
        <dbReference type="EMBL" id="SDB54319.1"/>
    </source>
</evidence>
<dbReference type="PROSITE" id="PS50893">
    <property type="entry name" value="ABC_TRANSPORTER_2"/>
    <property type="match status" value="1"/>
</dbReference>
<gene>
    <name evidence="5" type="ORF">SAMN02982931_04272</name>
</gene>
<dbReference type="EMBL" id="FMXQ01000011">
    <property type="protein sequence ID" value="SDB54319.1"/>
    <property type="molecule type" value="Genomic_DNA"/>
</dbReference>
<dbReference type="InterPro" id="IPR027417">
    <property type="entry name" value="P-loop_NTPase"/>
</dbReference>
<organism evidence="5 6">
    <name type="scientific">Bauldia litoralis</name>
    <dbReference type="NCBI Taxonomy" id="665467"/>
    <lineage>
        <taxon>Bacteria</taxon>
        <taxon>Pseudomonadati</taxon>
        <taxon>Pseudomonadota</taxon>
        <taxon>Alphaproteobacteria</taxon>
        <taxon>Hyphomicrobiales</taxon>
        <taxon>Kaistiaceae</taxon>
        <taxon>Bauldia</taxon>
    </lineage>
</organism>
<dbReference type="GO" id="GO:0005524">
    <property type="term" value="F:ATP binding"/>
    <property type="evidence" value="ECO:0007669"/>
    <property type="project" value="UniProtKB-KW"/>
</dbReference>
<keyword evidence="1" id="KW-0813">Transport</keyword>
<dbReference type="RefSeq" id="WP_090880274.1">
    <property type="nucleotide sequence ID" value="NZ_FMXQ01000011.1"/>
</dbReference>
<dbReference type="SMART" id="SM00382">
    <property type="entry name" value="AAA"/>
    <property type="match status" value="1"/>
</dbReference>
<keyword evidence="2" id="KW-0547">Nucleotide-binding</keyword>
<dbReference type="SUPFAM" id="SSF52540">
    <property type="entry name" value="P-loop containing nucleoside triphosphate hydrolases"/>
    <property type="match status" value="1"/>
</dbReference>
<proteinExistence type="predicted"/>
<dbReference type="AlphaFoldDB" id="A0A1G6EA23"/>
<evidence type="ECO:0000256" key="1">
    <source>
        <dbReference type="ARBA" id="ARBA00022448"/>
    </source>
</evidence>
<dbReference type="GO" id="GO:0005886">
    <property type="term" value="C:plasma membrane"/>
    <property type="evidence" value="ECO:0007669"/>
    <property type="project" value="TreeGrafter"/>
</dbReference>
<dbReference type="GO" id="GO:0042941">
    <property type="term" value="P:D-alanine transmembrane transport"/>
    <property type="evidence" value="ECO:0007669"/>
    <property type="project" value="TreeGrafter"/>
</dbReference>
<dbReference type="Pfam" id="PF00005">
    <property type="entry name" value="ABC_tran"/>
    <property type="match status" value="1"/>
</dbReference>
<dbReference type="InterPro" id="IPR051120">
    <property type="entry name" value="ABC_AA/LPS_Transport"/>
</dbReference>
<sequence length="249" mass="26278">MSDPLLSVRNLSKRFGGVVANDDISFDIAAGELVSIIGPNGAGKSTLFKTVCGVTPPRSKRGPDSGKVFFRGRDTSGFAAHRMCEAGLALVFQETEPLKGMTALENAAIGALVRTGSFHEALRLGGQALERVELGHRADIMVDELTLAERRRLEIGRALATEPVLLLLDEAMAGLTPTEVQSAVALVQRIAGDGVTVILIEHVLQAVMAVSQRIIVLDRGRKIADGTPSDVVADPAVITAYLGSELSNA</sequence>
<dbReference type="Gene3D" id="3.40.50.300">
    <property type="entry name" value="P-loop containing nucleotide triphosphate hydrolases"/>
    <property type="match status" value="1"/>
</dbReference>
<dbReference type="GO" id="GO:1903805">
    <property type="term" value="P:L-valine import across plasma membrane"/>
    <property type="evidence" value="ECO:0007669"/>
    <property type="project" value="TreeGrafter"/>
</dbReference>
<dbReference type="PANTHER" id="PTHR45772:SF7">
    <property type="entry name" value="AMINO ACID ABC TRANSPORTER ATP-BINDING PROTEIN"/>
    <property type="match status" value="1"/>
</dbReference>
<dbReference type="GO" id="GO:0015192">
    <property type="term" value="F:L-phenylalanine transmembrane transporter activity"/>
    <property type="evidence" value="ECO:0007669"/>
    <property type="project" value="TreeGrafter"/>
</dbReference>
<dbReference type="PANTHER" id="PTHR45772">
    <property type="entry name" value="CONSERVED COMPONENT OF ABC TRANSPORTER FOR NATURAL AMINO ACIDS-RELATED"/>
    <property type="match status" value="1"/>
</dbReference>
<evidence type="ECO:0000256" key="3">
    <source>
        <dbReference type="ARBA" id="ARBA00022840"/>
    </source>
</evidence>
<accession>A0A1G6EA23</accession>
<evidence type="ECO:0000256" key="2">
    <source>
        <dbReference type="ARBA" id="ARBA00022741"/>
    </source>
</evidence>
<name>A0A1G6EA23_9HYPH</name>
<dbReference type="GO" id="GO:0016887">
    <property type="term" value="F:ATP hydrolysis activity"/>
    <property type="evidence" value="ECO:0007669"/>
    <property type="project" value="InterPro"/>
</dbReference>
<dbReference type="CDD" id="cd03219">
    <property type="entry name" value="ABC_Mj1267_LivG_branched"/>
    <property type="match status" value="1"/>
</dbReference>
<dbReference type="GO" id="GO:0015808">
    <property type="term" value="P:L-alanine transport"/>
    <property type="evidence" value="ECO:0007669"/>
    <property type="project" value="TreeGrafter"/>
</dbReference>
<dbReference type="Proteomes" id="UP000199071">
    <property type="component" value="Unassembled WGS sequence"/>
</dbReference>
<dbReference type="STRING" id="665467.SAMN02982931_04272"/>
<feature type="domain" description="ABC transporter" evidence="4">
    <location>
        <begin position="6"/>
        <end position="244"/>
    </location>
</feature>
<evidence type="ECO:0000313" key="6">
    <source>
        <dbReference type="Proteomes" id="UP000199071"/>
    </source>
</evidence>
<evidence type="ECO:0000259" key="4">
    <source>
        <dbReference type="PROSITE" id="PS50893"/>
    </source>
</evidence>
<protein>
    <submittedName>
        <fullName evidence="5">Amino acid/amide ABC transporter ATP-binding protein 1, HAAT family</fullName>
    </submittedName>
</protein>
<dbReference type="OrthoDB" id="9779872at2"/>